<comment type="similarity">
    <text evidence="7">Belongs to the TonB-dependent receptor family.</text>
</comment>
<keyword evidence="2 7" id="KW-0813">Transport</keyword>
<keyword evidence="11" id="KW-1185">Reference proteome</keyword>
<dbReference type="Proteomes" id="UP001597201">
    <property type="component" value="Unassembled WGS sequence"/>
</dbReference>
<dbReference type="NCBIfam" id="TIGR04057">
    <property type="entry name" value="SusC_RagA_signa"/>
    <property type="match status" value="1"/>
</dbReference>
<dbReference type="NCBIfam" id="TIGR04056">
    <property type="entry name" value="OMP_RagA_SusC"/>
    <property type="match status" value="1"/>
</dbReference>
<keyword evidence="8" id="KW-0732">Signal</keyword>
<evidence type="ECO:0000259" key="9">
    <source>
        <dbReference type="Pfam" id="PF07715"/>
    </source>
</evidence>
<evidence type="ECO:0000256" key="2">
    <source>
        <dbReference type="ARBA" id="ARBA00022448"/>
    </source>
</evidence>
<dbReference type="Gene3D" id="2.60.40.1120">
    <property type="entry name" value="Carboxypeptidase-like, regulatory domain"/>
    <property type="match status" value="1"/>
</dbReference>
<dbReference type="RefSeq" id="WP_377177133.1">
    <property type="nucleotide sequence ID" value="NZ_JBHTMY010000002.1"/>
</dbReference>
<reference evidence="11" key="1">
    <citation type="journal article" date="2019" name="Int. J. Syst. Evol. Microbiol.">
        <title>The Global Catalogue of Microorganisms (GCM) 10K type strain sequencing project: providing services to taxonomists for standard genome sequencing and annotation.</title>
        <authorList>
            <consortium name="The Broad Institute Genomics Platform"/>
            <consortium name="The Broad Institute Genome Sequencing Center for Infectious Disease"/>
            <person name="Wu L."/>
            <person name="Ma J."/>
        </authorList>
    </citation>
    <scope>NUCLEOTIDE SEQUENCE [LARGE SCALE GENOMIC DNA]</scope>
    <source>
        <strain evidence="11">CCUG 61485</strain>
    </source>
</reference>
<evidence type="ECO:0000256" key="5">
    <source>
        <dbReference type="ARBA" id="ARBA00023136"/>
    </source>
</evidence>
<evidence type="ECO:0000256" key="7">
    <source>
        <dbReference type="PROSITE-ProRule" id="PRU01360"/>
    </source>
</evidence>
<organism evidence="10 11">
    <name type="scientific">Namhaeicola litoreus</name>
    <dbReference type="NCBI Taxonomy" id="1052145"/>
    <lineage>
        <taxon>Bacteria</taxon>
        <taxon>Pseudomonadati</taxon>
        <taxon>Bacteroidota</taxon>
        <taxon>Flavobacteriia</taxon>
        <taxon>Flavobacteriales</taxon>
        <taxon>Flavobacteriaceae</taxon>
        <taxon>Namhaeicola</taxon>
    </lineage>
</organism>
<comment type="subcellular location">
    <subcellularLocation>
        <location evidence="1 7">Cell outer membrane</location>
        <topology evidence="1 7">Multi-pass membrane protein</topology>
    </subcellularLocation>
</comment>
<evidence type="ECO:0000256" key="6">
    <source>
        <dbReference type="ARBA" id="ARBA00023237"/>
    </source>
</evidence>
<feature type="domain" description="TonB-dependent receptor plug" evidence="9">
    <location>
        <begin position="121"/>
        <end position="228"/>
    </location>
</feature>
<accession>A0ABW3Y047</accession>
<evidence type="ECO:0000256" key="8">
    <source>
        <dbReference type="SAM" id="SignalP"/>
    </source>
</evidence>
<keyword evidence="3 7" id="KW-1134">Transmembrane beta strand</keyword>
<feature type="chain" id="PRO_5045497555" evidence="8">
    <location>
        <begin position="30"/>
        <end position="1030"/>
    </location>
</feature>
<dbReference type="EMBL" id="JBHTMY010000002">
    <property type="protein sequence ID" value="MFD1315209.1"/>
    <property type="molecule type" value="Genomic_DNA"/>
</dbReference>
<dbReference type="PROSITE" id="PS52016">
    <property type="entry name" value="TONB_DEPENDENT_REC_3"/>
    <property type="match status" value="1"/>
</dbReference>
<dbReference type="Pfam" id="PF13715">
    <property type="entry name" value="CarbopepD_reg_2"/>
    <property type="match status" value="1"/>
</dbReference>
<dbReference type="InterPro" id="IPR039426">
    <property type="entry name" value="TonB-dep_rcpt-like"/>
</dbReference>
<dbReference type="InterPro" id="IPR023996">
    <property type="entry name" value="TonB-dep_OMP_SusC/RagA"/>
</dbReference>
<protein>
    <submittedName>
        <fullName evidence="10">SusC/RagA family TonB-linked outer membrane protein</fullName>
    </submittedName>
</protein>
<evidence type="ECO:0000313" key="11">
    <source>
        <dbReference type="Proteomes" id="UP001597201"/>
    </source>
</evidence>
<dbReference type="InterPro" id="IPR036942">
    <property type="entry name" value="Beta-barrel_TonB_sf"/>
</dbReference>
<dbReference type="Gene3D" id="2.40.170.20">
    <property type="entry name" value="TonB-dependent receptor, beta-barrel domain"/>
    <property type="match status" value="1"/>
</dbReference>
<dbReference type="InterPro" id="IPR037066">
    <property type="entry name" value="Plug_dom_sf"/>
</dbReference>
<keyword evidence="4 7" id="KW-0812">Transmembrane</keyword>
<keyword evidence="5 7" id="KW-0472">Membrane</keyword>
<sequence length="1030" mass="114600">MKFNLTIKWKAKCFIITWLLCLSIGMTHAQDSKVRGIVTGDGSPLVGANVIVKGTNNGVVTDFDGNFEIDVQVGQTLEFSYVGFLDKQINITGSTTLTVSLDPDVNALDEVIVIGYGTQSKKEVTGAVANVGSETILKTATADLGTALQGQVAGVNVQASSGRPGEQANVQIRGLGSINTNALGPLYVVDGVPYQGNPNIAPEQIESVDILKDGAAASIYGTRASNGVILITTKTGKAGRMQIDFDAYTGIQNITSGTPLNNTPEQMYVENVSLAALGRESTIFFFSPNALDYDTDFVKDVQNDNAIIQNYNVGISGGVDNLTLNFSTNYFNQDGVLINSGFDRLTSRITGEFRKDKFKAFATMSFTEENREQEPFALYEQAVRQTPWQPAIGDLDNVGDSGFVIPVQNDIQYGYLSSILVNTDDRKTNSMNVALNLEYEIIDGLKYKLSGGRNTWDYKRKFYQPQYLIYRQDGSLSATASRENALLNEDYIWTVRNTVENILTYDKSFGKHNFNLLGVLSWEQFDYKSVGVGVEMSEETSNDLQTLGSGSKPNSPTSYDYTQTITGKLARLQYNFAERYLFSASYRRDGSSNFSEDNRYGDFWGFSAGWNIHEENFWKNANIKSINAIKLRASWAQLGNQSAEPYSVTPVIETGINYPFGPNEALNFGNIQRGYVDPDLKWETTISKNIGIDITMFDYKLNFTADVYQNDKEDMLLLERLPSSSGTYQPRADGLWDVRQTNGGNMVNKGIEIGLNFRDETAGGLKYTLNGTFTKNENEVTNLNGIQRGYANGRPSFALGPNIDYTTFLAEGYEAGAFFLVQTNGVIKTQEQLDAYKPLFGGAQFGDLMYKDINGDNKIDDADRVYAGSGQADFEAGFSLNLQYRNFDFYGQLYYSYGAEIFNGARYFAYTQGRHKEQYYQWSPQNANSDIPTSRIDGYHNNVRSFSDYWLEDGTYLRVRNLSLGYTIPNTINWGVEKARFYLSATNPFTFTKYTGYDPEIGGDGIFTRGLDRGNYPIARQFLFGVQLSF</sequence>
<keyword evidence="6 7" id="KW-0998">Cell outer membrane</keyword>
<gene>
    <name evidence="10" type="ORF">ACFQ39_06230</name>
</gene>
<proteinExistence type="inferred from homology"/>
<dbReference type="SUPFAM" id="SSF56935">
    <property type="entry name" value="Porins"/>
    <property type="match status" value="1"/>
</dbReference>
<evidence type="ECO:0000256" key="3">
    <source>
        <dbReference type="ARBA" id="ARBA00022452"/>
    </source>
</evidence>
<dbReference type="Gene3D" id="2.170.130.10">
    <property type="entry name" value="TonB-dependent receptor, plug domain"/>
    <property type="match status" value="1"/>
</dbReference>
<name>A0ABW3Y047_9FLAO</name>
<dbReference type="InterPro" id="IPR023997">
    <property type="entry name" value="TonB-dep_OMP_SusC/RagA_CS"/>
</dbReference>
<feature type="signal peptide" evidence="8">
    <location>
        <begin position="1"/>
        <end position="29"/>
    </location>
</feature>
<comment type="caution">
    <text evidence="10">The sequence shown here is derived from an EMBL/GenBank/DDBJ whole genome shotgun (WGS) entry which is preliminary data.</text>
</comment>
<dbReference type="InterPro" id="IPR008969">
    <property type="entry name" value="CarboxyPept-like_regulatory"/>
</dbReference>
<evidence type="ECO:0000256" key="4">
    <source>
        <dbReference type="ARBA" id="ARBA00022692"/>
    </source>
</evidence>
<evidence type="ECO:0000256" key="1">
    <source>
        <dbReference type="ARBA" id="ARBA00004571"/>
    </source>
</evidence>
<dbReference type="Pfam" id="PF07715">
    <property type="entry name" value="Plug"/>
    <property type="match status" value="1"/>
</dbReference>
<evidence type="ECO:0000313" key="10">
    <source>
        <dbReference type="EMBL" id="MFD1315209.1"/>
    </source>
</evidence>
<dbReference type="InterPro" id="IPR012910">
    <property type="entry name" value="Plug_dom"/>
</dbReference>
<dbReference type="SUPFAM" id="SSF49464">
    <property type="entry name" value="Carboxypeptidase regulatory domain-like"/>
    <property type="match status" value="1"/>
</dbReference>